<sequence>MAWHRSFLEKLHDKGNQGGLLRLLGNYLQQRSFKVIFQRANIRVPACGGISASVQNLAHSCKIYTWTTYSSYCQESQPLPMTAPSFIPIPARTCCRGHESSAKSDRRVGCPLADDICSGEDTGNGGFLVPSRQGSNVREVIFFGGSTLPLQEDV</sequence>
<protein>
    <submittedName>
        <fullName evidence="1">Uncharacterized protein</fullName>
    </submittedName>
</protein>
<keyword evidence="2" id="KW-1185">Reference proteome</keyword>
<name>A0A5B7J730_PORTR</name>
<organism evidence="1 2">
    <name type="scientific">Portunus trituberculatus</name>
    <name type="common">Swimming crab</name>
    <name type="synonym">Neptunus trituberculatus</name>
    <dbReference type="NCBI Taxonomy" id="210409"/>
    <lineage>
        <taxon>Eukaryota</taxon>
        <taxon>Metazoa</taxon>
        <taxon>Ecdysozoa</taxon>
        <taxon>Arthropoda</taxon>
        <taxon>Crustacea</taxon>
        <taxon>Multicrustacea</taxon>
        <taxon>Malacostraca</taxon>
        <taxon>Eumalacostraca</taxon>
        <taxon>Eucarida</taxon>
        <taxon>Decapoda</taxon>
        <taxon>Pleocyemata</taxon>
        <taxon>Brachyura</taxon>
        <taxon>Eubrachyura</taxon>
        <taxon>Portunoidea</taxon>
        <taxon>Portunidae</taxon>
        <taxon>Portuninae</taxon>
        <taxon>Portunus</taxon>
    </lineage>
</organism>
<evidence type="ECO:0000313" key="2">
    <source>
        <dbReference type="Proteomes" id="UP000324222"/>
    </source>
</evidence>
<accession>A0A5B7J730</accession>
<proteinExistence type="predicted"/>
<dbReference type="Proteomes" id="UP000324222">
    <property type="component" value="Unassembled WGS sequence"/>
</dbReference>
<comment type="caution">
    <text evidence="1">The sequence shown here is derived from an EMBL/GenBank/DDBJ whole genome shotgun (WGS) entry which is preliminary data.</text>
</comment>
<dbReference type="EMBL" id="VSRR010091589">
    <property type="protein sequence ID" value="MPC92530.1"/>
    <property type="molecule type" value="Genomic_DNA"/>
</dbReference>
<dbReference type="AlphaFoldDB" id="A0A5B7J730"/>
<gene>
    <name evidence="1" type="ORF">E2C01_087623</name>
</gene>
<evidence type="ECO:0000313" key="1">
    <source>
        <dbReference type="EMBL" id="MPC92530.1"/>
    </source>
</evidence>
<reference evidence="1 2" key="1">
    <citation type="submission" date="2019-05" db="EMBL/GenBank/DDBJ databases">
        <title>Another draft genome of Portunus trituberculatus and its Hox gene families provides insights of decapod evolution.</title>
        <authorList>
            <person name="Jeong J.-H."/>
            <person name="Song I."/>
            <person name="Kim S."/>
            <person name="Choi T."/>
            <person name="Kim D."/>
            <person name="Ryu S."/>
            <person name="Kim W."/>
        </authorList>
    </citation>
    <scope>NUCLEOTIDE SEQUENCE [LARGE SCALE GENOMIC DNA]</scope>
    <source>
        <tissue evidence="1">Muscle</tissue>
    </source>
</reference>